<sequence length="497" mass="52196">MEALSVALGNLANPLVLVLCAVGGILGVILGAIPGLSGGLAITVMLPMTFTMKAEIAIPFLMAIYVGSMSGSYIGAILLGIPGTPSSIATVYDGYAYTKKGQTVKALSLATMCNFIGTVPSVLIAMFLSSVIAKWAVQLGPWEFFSLGACAIIMVISLSKGNMAKGLLGAGLAILITSIGTSPLCGTQRFAFHNYYLSGGLPLTGVMLGLFAGRVLIDEYAKGSELKGADVKVGRFTFPGKELLSNVVNMIRSFIVGLWIGFLPGLGGSLSNQMAYAMAKNSSKHPEEFGNGCPDGVIAPEVANNASLGGALIPFIALGIPGDMVTALLLGALTIQGVETGPLIFRNAPEIVYLIFGACVVTAVIVVLFQIIGMPLFPMLLKIPRHYLYPAIFVICITGAYTSSSNLFAVIVVVAATAFGVLMAVMDIPSGPFMLTYVLASVLENNLRKGVSYAKNGYASFFTRPISCILLIVALILLVMPFIQEHRRKKNARKVDA</sequence>
<dbReference type="RefSeq" id="WP_006782879.1">
    <property type="nucleotide sequence ID" value="NZ_CP040506.1"/>
</dbReference>
<feature type="transmembrane region" description="Helical" evidence="1">
    <location>
        <begin position="12"/>
        <end position="33"/>
    </location>
</feature>
<proteinExistence type="predicted"/>
<feature type="transmembrane region" description="Helical" evidence="1">
    <location>
        <begin position="351"/>
        <end position="374"/>
    </location>
</feature>
<evidence type="ECO:0000259" key="2">
    <source>
        <dbReference type="Pfam" id="PF01970"/>
    </source>
</evidence>
<accession>G5IN13</accession>
<keyword evidence="1" id="KW-1133">Transmembrane helix</keyword>
<dbReference type="PATRIC" id="fig|742737.3.peg.4873"/>
<feature type="transmembrane region" description="Helical" evidence="1">
    <location>
        <begin position="166"/>
        <end position="184"/>
    </location>
</feature>
<evidence type="ECO:0000256" key="1">
    <source>
        <dbReference type="SAM" id="Phobius"/>
    </source>
</evidence>
<feature type="transmembrane region" description="Helical" evidence="1">
    <location>
        <begin position="139"/>
        <end position="159"/>
    </location>
</feature>
<feature type="transmembrane region" description="Helical" evidence="1">
    <location>
        <begin position="196"/>
        <end position="217"/>
    </location>
</feature>
<keyword evidence="1" id="KW-0812">Transmembrane</keyword>
<dbReference type="OrthoDB" id="9781349at2"/>
<feature type="transmembrane region" description="Helical" evidence="1">
    <location>
        <begin position="243"/>
        <end position="262"/>
    </location>
</feature>
<organism evidence="3 4">
    <name type="scientific">Hungatella hathewayi WAL-18680</name>
    <dbReference type="NCBI Taxonomy" id="742737"/>
    <lineage>
        <taxon>Bacteria</taxon>
        <taxon>Bacillati</taxon>
        <taxon>Bacillota</taxon>
        <taxon>Clostridia</taxon>
        <taxon>Lachnospirales</taxon>
        <taxon>Lachnospiraceae</taxon>
        <taxon>Hungatella</taxon>
    </lineage>
</organism>
<dbReference type="HOGENOM" id="CLU_022936_2_0_9"/>
<feature type="transmembrane region" description="Helical" evidence="1">
    <location>
        <begin position="461"/>
        <end position="483"/>
    </location>
</feature>
<evidence type="ECO:0000313" key="3">
    <source>
        <dbReference type="EMBL" id="EHI56984.1"/>
    </source>
</evidence>
<feature type="transmembrane region" description="Helical" evidence="1">
    <location>
        <begin position="107"/>
        <end position="133"/>
    </location>
</feature>
<keyword evidence="1" id="KW-0472">Membrane</keyword>
<reference evidence="3 4" key="1">
    <citation type="submission" date="2011-08" db="EMBL/GenBank/DDBJ databases">
        <title>The Genome Sequence of Clostridium hathewayi WAL-18680.</title>
        <authorList>
            <consortium name="The Broad Institute Genome Sequencing Platform"/>
            <person name="Earl A."/>
            <person name="Ward D."/>
            <person name="Feldgarden M."/>
            <person name="Gevers D."/>
            <person name="Finegold S.M."/>
            <person name="Summanen P.H."/>
            <person name="Molitoris D.R."/>
            <person name="Song M."/>
            <person name="Daigneault M."/>
            <person name="Allen-Vercoe E."/>
            <person name="Young S.K."/>
            <person name="Zeng Q."/>
            <person name="Gargeya S."/>
            <person name="Fitzgerald M."/>
            <person name="Haas B."/>
            <person name="Abouelleil A."/>
            <person name="Alvarado L."/>
            <person name="Arachchi H.M."/>
            <person name="Berlin A."/>
            <person name="Brown A."/>
            <person name="Chapman S.B."/>
            <person name="Chen Z."/>
            <person name="Dunbar C."/>
            <person name="Freedman E."/>
            <person name="Gearin G."/>
            <person name="Gellesch M."/>
            <person name="Goldberg J."/>
            <person name="Griggs A."/>
            <person name="Gujja S."/>
            <person name="Heiman D."/>
            <person name="Howarth C."/>
            <person name="Larson L."/>
            <person name="Lui A."/>
            <person name="MacDonald P.J.P."/>
            <person name="Montmayeur A."/>
            <person name="Murphy C."/>
            <person name="Neiman D."/>
            <person name="Pearson M."/>
            <person name="Priest M."/>
            <person name="Roberts A."/>
            <person name="Saif S."/>
            <person name="Shea T."/>
            <person name="Shenoy N."/>
            <person name="Sisk P."/>
            <person name="Stolte C."/>
            <person name="Sykes S."/>
            <person name="Wortman J."/>
            <person name="Nusbaum C."/>
            <person name="Birren B."/>
        </authorList>
    </citation>
    <scope>NUCLEOTIDE SEQUENCE [LARGE SCALE GENOMIC DNA]</scope>
    <source>
        <strain evidence="3 4">WAL-18680</strain>
    </source>
</reference>
<dbReference type="EMBL" id="ADLN01000127">
    <property type="protein sequence ID" value="EHI56984.1"/>
    <property type="molecule type" value="Genomic_DNA"/>
</dbReference>
<name>G5IN13_9FIRM</name>
<dbReference type="AlphaFoldDB" id="G5IN13"/>
<dbReference type="InterPro" id="IPR002823">
    <property type="entry name" value="DUF112_TM"/>
</dbReference>
<dbReference type="PANTHER" id="PTHR35342:SF5">
    <property type="entry name" value="TRICARBOXYLIC TRANSPORT PROTEIN"/>
    <property type="match status" value="1"/>
</dbReference>
<keyword evidence="4" id="KW-1185">Reference proteome</keyword>
<feature type="transmembrane region" description="Helical" evidence="1">
    <location>
        <begin position="386"/>
        <end position="402"/>
    </location>
</feature>
<evidence type="ECO:0000313" key="4">
    <source>
        <dbReference type="Proteomes" id="UP000005384"/>
    </source>
</evidence>
<feature type="transmembrane region" description="Helical" evidence="1">
    <location>
        <begin position="407"/>
        <end position="426"/>
    </location>
</feature>
<protein>
    <recommendedName>
        <fullName evidence="2">DUF112 domain-containing protein</fullName>
    </recommendedName>
</protein>
<dbReference type="PANTHER" id="PTHR35342">
    <property type="entry name" value="TRICARBOXYLIC TRANSPORT PROTEIN"/>
    <property type="match status" value="1"/>
</dbReference>
<comment type="caution">
    <text evidence="3">The sequence shown here is derived from an EMBL/GenBank/DDBJ whole genome shotgun (WGS) entry which is preliminary data.</text>
</comment>
<gene>
    <name evidence="3" type="ORF">HMPREF9473_04891</name>
</gene>
<dbReference type="Pfam" id="PF01970">
    <property type="entry name" value="TctA"/>
    <property type="match status" value="1"/>
</dbReference>
<dbReference type="Proteomes" id="UP000005384">
    <property type="component" value="Unassembled WGS sequence"/>
</dbReference>
<feature type="domain" description="DUF112" evidence="2">
    <location>
        <begin position="17"/>
        <end position="435"/>
    </location>
</feature>